<dbReference type="SUPFAM" id="SSF56954">
    <property type="entry name" value="Outer membrane efflux proteins (OEP)"/>
    <property type="match status" value="1"/>
</dbReference>
<dbReference type="PROSITE" id="PS51257">
    <property type="entry name" value="PROKAR_LIPOPROTEIN"/>
    <property type="match status" value="1"/>
</dbReference>
<gene>
    <name evidence="3" type="ORF">FRUB_03266</name>
</gene>
<comment type="similarity">
    <text evidence="1">Belongs to the outer membrane factor (OMF) (TC 1.B.17) family.</text>
</comment>
<sequence length="537" mass="57398">MRRWFLGVSAVAGTVVGGGCAQPGRPDAAVPAIPPEAVAPVAPREPRTALKPAAPPAVDAEKPAGDAKAADAERGQAPAVPESPLTLDYLEDLALQINPILRRDLAQIAAARGQAIQAGLWANPMYNTGNPLVFNGRQSLMNVGFTQEIPLMGKKKLERAAAEQNTQQQQWTAIQDRFALLTAVRTQFYQVLADQRRIEVLTELVETARQSYDAGVKKRKAGEATEVDVLLLQVNYQQVLATLRGAQALLDGDRKRLGAIVGVPGVAEWPVDGKLTTAYPAFDEDRLLRYVANDHSSIKNARAVVAQNQLLVRRAEVEPYPNPTIGPAYQFGLVPGNDQYWLNLTFNLPTWDRNQGNIMAAKANLAMSIAQVETVRNDLVNQASSVLGQYRAARAQVDEFERNILPKSTEALRLVQDGYSKGILDRATLLQAQTTVIQNNSAYVDALQNLWSNATQVAGLLQQEKFLQGSAGASTGPQANPPGNTPAAPAQPAAPKPGPEPAPAPAPKGAAKPDAPPAPAPVKGPEPEKGPVDVPKP</sequence>
<feature type="compositionally biased region" description="Basic and acidic residues" evidence="2">
    <location>
        <begin position="525"/>
        <end position="537"/>
    </location>
</feature>
<accession>A0A225E5G7</accession>
<evidence type="ECO:0000256" key="1">
    <source>
        <dbReference type="ARBA" id="ARBA00007613"/>
    </source>
</evidence>
<dbReference type="InterPro" id="IPR003423">
    <property type="entry name" value="OMP_efflux"/>
</dbReference>
<dbReference type="InterPro" id="IPR010131">
    <property type="entry name" value="MdtP/NodT-like"/>
</dbReference>
<dbReference type="Gene3D" id="1.20.1600.10">
    <property type="entry name" value="Outer membrane efflux proteins (OEP)"/>
    <property type="match status" value="1"/>
</dbReference>
<reference evidence="4" key="1">
    <citation type="submission" date="2017-06" db="EMBL/GenBank/DDBJ databases">
        <title>Genome analysis of Fimbriiglobus ruber SP5, the first member of the order Planctomycetales with confirmed chitinolytic capability.</title>
        <authorList>
            <person name="Ravin N.V."/>
            <person name="Rakitin A.L."/>
            <person name="Ivanova A.A."/>
            <person name="Beletsky A.V."/>
            <person name="Kulichevskaya I.S."/>
            <person name="Mardanov A.V."/>
            <person name="Dedysh S.N."/>
        </authorList>
    </citation>
    <scope>NUCLEOTIDE SEQUENCE [LARGE SCALE GENOMIC DNA]</scope>
    <source>
        <strain evidence="4">SP5</strain>
    </source>
</reference>
<feature type="compositionally biased region" description="Pro residues" evidence="2">
    <location>
        <begin position="514"/>
        <end position="524"/>
    </location>
</feature>
<dbReference type="Proteomes" id="UP000214646">
    <property type="component" value="Unassembled WGS sequence"/>
</dbReference>
<dbReference type="Pfam" id="PF02321">
    <property type="entry name" value="OEP"/>
    <property type="match status" value="2"/>
</dbReference>
<keyword evidence="4" id="KW-1185">Reference proteome</keyword>
<dbReference type="PANTHER" id="PTHR30203">
    <property type="entry name" value="OUTER MEMBRANE CATION EFFLUX PROTEIN"/>
    <property type="match status" value="1"/>
</dbReference>
<evidence type="ECO:0000313" key="3">
    <source>
        <dbReference type="EMBL" id="OWK43667.1"/>
    </source>
</evidence>
<feature type="region of interest" description="Disordered" evidence="2">
    <location>
        <begin position="39"/>
        <end position="80"/>
    </location>
</feature>
<proteinExistence type="inferred from homology"/>
<dbReference type="AlphaFoldDB" id="A0A225E5G7"/>
<name>A0A225E5G7_9BACT</name>
<dbReference type="OrthoDB" id="9791261at2"/>
<dbReference type="PANTHER" id="PTHR30203:SF24">
    <property type="entry name" value="BLR4935 PROTEIN"/>
    <property type="match status" value="1"/>
</dbReference>
<protein>
    <submittedName>
        <fullName evidence="3">Heavy metal RND efflux outer membrane protein, CzcC family</fullName>
    </submittedName>
</protein>
<organism evidence="3 4">
    <name type="scientific">Fimbriiglobus ruber</name>
    <dbReference type="NCBI Taxonomy" id="1908690"/>
    <lineage>
        <taxon>Bacteria</taxon>
        <taxon>Pseudomonadati</taxon>
        <taxon>Planctomycetota</taxon>
        <taxon>Planctomycetia</taxon>
        <taxon>Gemmatales</taxon>
        <taxon>Gemmataceae</taxon>
        <taxon>Fimbriiglobus</taxon>
    </lineage>
</organism>
<feature type="compositionally biased region" description="Pro residues" evidence="2">
    <location>
        <begin position="492"/>
        <end position="506"/>
    </location>
</feature>
<evidence type="ECO:0000313" key="4">
    <source>
        <dbReference type="Proteomes" id="UP000214646"/>
    </source>
</evidence>
<feature type="compositionally biased region" description="Basic and acidic residues" evidence="2">
    <location>
        <begin position="59"/>
        <end position="74"/>
    </location>
</feature>
<dbReference type="GO" id="GO:0015562">
    <property type="term" value="F:efflux transmembrane transporter activity"/>
    <property type="evidence" value="ECO:0007669"/>
    <property type="project" value="InterPro"/>
</dbReference>
<comment type="caution">
    <text evidence="3">The sequence shown here is derived from an EMBL/GenBank/DDBJ whole genome shotgun (WGS) entry which is preliminary data.</text>
</comment>
<dbReference type="EMBL" id="NIDE01000004">
    <property type="protein sequence ID" value="OWK43667.1"/>
    <property type="molecule type" value="Genomic_DNA"/>
</dbReference>
<dbReference type="RefSeq" id="WP_088254493.1">
    <property type="nucleotide sequence ID" value="NZ_NIDE01000004.1"/>
</dbReference>
<feature type="region of interest" description="Disordered" evidence="2">
    <location>
        <begin position="470"/>
        <end position="537"/>
    </location>
</feature>
<evidence type="ECO:0000256" key="2">
    <source>
        <dbReference type="SAM" id="MobiDB-lite"/>
    </source>
</evidence>